<dbReference type="SUPFAM" id="SSF81296">
    <property type="entry name" value="E set domains"/>
    <property type="match status" value="2"/>
</dbReference>
<evidence type="ECO:0000256" key="1">
    <source>
        <dbReference type="ARBA" id="ARBA00005298"/>
    </source>
</evidence>
<evidence type="ECO:0000313" key="4">
    <source>
        <dbReference type="Proteomes" id="UP000549394"/>
    </source>
</evidence>
<dbReference type="InterPro" id="IPR014752">
    <property type="entry name" value="Arrestin-like_C"/>
</dbReference>
<protein>
    <submittedName>
        <fullName evidence="3">DgyrCDS8170</fullName>
    </submittedName>
</protein>
<reference evidence="3 4" key="1">
    <citation type="submission" date="2020-08" db="EMBL/GenBank/DDBJ databases">
        <authorList>
            <person name="Hejnol A."/>
        </authorList>
    </citation>
    <scope>NUCLEOTIDE SEQUENCE [LARGE SCALE GENOMIC DNA]</scope>
</reference>
<name>A0A7I8VYH4_9ANNE</name>
<evidence type="ECO:0000259" key="2">
    <source>
        <dbReference type="SMART" id="SM01017"/>
    </source>
</evidence>
<dbReference type="Pfam" id="PF02752">
    <property type="entry name" value="Arrestin_C"/>
    <property type="match status" value="1"/>
</dbReference>
<dbReference type="Gene3D" id="2.60.40.640">
    <property type="match status" value="2"/>
</dbReference>
<dbReference type="PANTHER" id="PTHR11188:SF176">
    <property type="entry name" value="ARRESTIN DOMAIN-CONTAINING PROTEIN 1"/>
    <property type="match status" value="1"/>
</dbReference>
<organism evidence="3 4">
    <name type="scientific">Dimorphilus gyrociliatus</name>
    <dbReference type="NCBI Taxonomy" id="2664684"/>
    <lineage>
        <taxon>Eukaryota</taxon>
        <taxon>Metazoa</taxon>
        <taxon>Spiralia</taxon>
        <taxon>Lophotrochozoa</taxon>
        <taxon>Annelida</taxon>
        <taxon>Polychaeta</taxon>
        <taxon>Polychaeta incertae sedis</taxon>
        <taxon>Dinophilidae</taxon>
        <taxon>Dimorphilus</taxon>
    </lineage>
</organism>
<keyword evidence="4" id="KW-1185">Reference proteome</keyword>
<dbReference type="PANTHER" id="PTHR11188">
    <property type="entry name" value="ARRESTIN DOMAIN CONTAINING PROTEIN"/>
    <property type="match status" value="1"/>
</dbReference>
<dbReference type="SMART" id="SM01017">
    <property type="entry name" value="Arrestin_C"/>
    <property type="match status" value="1"/>
</dbReference>
<dbReference type="InterPro" id="IPR011021">
    <property type="entry name" value="Arrestin-like_N"/>
</dbReference>
<feature type="domain" description="Arrestin C-terminal-like" evidence="2">
    <location>
        <begin position="173"/>
        <end position="304"/>
    </location>
</feature>
<evidence type="ECO:0000313" key="3">
    <source>
        <dbReference type="EMBL" id="CAD5119568.1"/>
    </source>
</evidence>
<proteinExistence type="inferred from homology"/>
<sequence>MAKDVRVLEIFFSEASATFSAGGEVSGGVVIVTNSDIKAKAIKLNIHGLARCHWDEKRAYTKGSASTLSHKDAEIYMDETIILCRPDGHLPSGKHTHRFKVRLPPFAPASFDGQFGRVQYWAKVVIERPFGKDNIEAVKAFNVKGILDLNADPDAKKAAENAGETTPGLFCFKSGRISASLSVDRRSTAPGLSVPFTAIIKNESGARVKSARIILSQQVIYKADKQTRRHSTPLKGVSRNKEIGAGTESWVGEITDIPPVVPSHLGAGCKFIDVRYILTLIVVPKGPGKELEVPLEIVIGTVPVRRPSSVGPQLTVRGAIARASAGHLDVNDLREAVFRADKPKN</sequence>
<gene>
    <name evidence="3" type="ORF">DGYR_LOCUS7784</name>
</gene>
<dbReference type="OrthoDB" id="2333384at2759"/>
<dbReference type="AlphaFoldDB" id="A0A7I8VYH4"/>
<dbReference type="GO" id="GO:0005737">
    <property type="term" value="C:cytoplasm"/>
    <property type="evidence" value="ECO:0007669"/>
    <property type="project" value="TreeGrafter"/>
</dbReference>
<dbReference type="EMBL" id="CAJFCJ010000010">
    <property type="protein sequence ID" value="CAD5119568.1"/>
    <property type="molecule type" value="Genomic_DNA"/>
</dbReference>
<accession>A0A7I8VYH4</accession>
<dbReference type="InterPro" id="IPR011022">
    <property type="entry name" value="Arrestin_C-like"/>
</dbReference>
<comment type="similarity">
    <text evidence="1">Belongs to the arrestin family.</text>
</comment>
<dbReference type="Pfam" id="PF00339">
    <property type="entry name" value="Arrestin_N"/>
    <property type="match status" value="1"/>
</dbReference>
<dbReference type="InterPro" id="IPR050357">
    <property type="entry name" value="Arrestin_domain-protein"/>
</dbReference>
<dbReference type="GO" id="GO:0015031">
    <property type="term" value="P:protein transport"/>
    <property type="evidence" value="ECO:0007669"/>
    <property type="project" value="TreeGrafter"/>
</dbReference>
<comment type="caution">
    <text evidence="3">The sequence shown here is derived from an EMBL/GenBank/DDBJ whole genome shotgun (WGS) entry which is preliminary data.</text>
</comment>
<dbReference type="Proteomes" id="UP000549394">
    <property type="component" value="Unassembled WGS sequence"/>
</dbReference>
<dbReference type="InterPro" id="IPR014756">
    <property type="entry name" value="Ig_E-set"/>
</dbReference>